<dbReference type="OrthoDB" id="408373at2759"/>
<name>A0A9W9M725_9EURO</name>
<dbReference type="InterPro" id="IPR000639">
    <property type="entry name" value="Epox_hydrolase-like"/>
</dbReference>
<reference evidence="5" key="2">
    <citation type="journal article" date="2023" name="IMA Fungus">
        <title>Comparative genomic study of the Penicillium genus elucidates a diverse pangenome and 15 lateral gene transfer events.</title>
        <authorList>
            <person name="Petersen C."/>
            <person name="Sorensen T."/>
            <person name="Nielsen M.R."/>
            <person name="Sondergaard T.E."/>
            <person name="Sorensen J.L."/>
            <person name="Fitzpatrick D.A."/>
            <person name="Frisvad J.C."/>
            <person name="Nielsen K.L."/>
        </authorList>
    </citation>
    <scope>NUCLEOTIDE SEQUENCE</scope>
    <source>
        <strain evidence="5">IBT 15544</strain>
    </source>
</reference>
<sequence length="411" mass="44701">MSLDASPQLPLPKGVSSRLVSTPELTFHILEAGATPNRDRPLVILLHGFPEIAYSWRRVLPQLAAAGFYAVAPDQRGFGRTVGWDTRPYEDVDLHSFSMTNLVRDVVVLVHALGYRSVRCVVGHDCGAMTAATCALIRPDFFESIVLMSHPFNGSPSLPFNTANEGSVEEQAAPASAAAARGGGGGAEGSAAASGIHDALANAGRKHYKWYYSTPQAGPDMSCLSPEDLHRFLRGYFHLKSGSWPGNKPRPLSGWTAEELVHMPGYYIMPLDATMPRTVERDMADEPTKGTSSHSWLPENELAVYTSEYARTGFQGGLNWYRVFTAPGGRFSKDYDIFAGKKIEPPCAFVSGKLDWGIYQQPGALDKMTGGAVCSDFRILRLLDGVGHWVPQEAPNEVAQTIIELTKSLDA</sequence>
<evidence type="ECO:0000256" key="3">
    <source>
        <dbReference type="SAM" id="MobiDB-lite"/>
    </source>
</evidence>
<dbReference type="InterPro" id="IPR000073">
    <property type="entry name" value="AB_hydrolase_1"/>
</dbReference>
<comment type="similarity">
    <text evidence="2">Belongs to the AB hydrolase superfamily. Epoxide hydrolase family.</text>
</comment>
<organism evidence="5 6">
    <name type="scientific">Penicillium cinerascens</name>
    <dbReference type="NCBI Taxonomy" id="70096"/>
    <lineage>
        <taxon>Eukaryota</taxon>
        <taxon>Fungi</taxon>
        <taxon>Dikarya</taxon>
        <taxon>Ascomycota</taxon>
        <taxon>Pezizomycotina</taxon>
        <taxon>Eurotiomycetes</taxon>
        <taxon>Eurotiomycetidae</taxon>
        <taxon>Eurotiales</taxon>
        <taxon>Aspergillaceae</taxon>
        <taxon>Penicillium</taxon>
    </lineage>
</organism>
<evidence type="ECO:0000256" key="2">
    <source>
        <dbReference type="ARBA" id="ARBA00038334"/>
    </source>
</evidence>
<dbReference type="Pfam" id="PF00561">
    <property type="entry name" value="Abhydrolase_1"/>
    <property type="match status" value="1"/>
</dbReference>
<dbReference type="GO" id="GO:0072330">
    <property type="term" value="P:monocarboxylic acid biosynthetic process"/>
    <property type="evidence" value="ECO:0007669"/>
    <property type="project" value="UniProtKB-ARBA"/>
</dbReference>
<dbReference type="EMBL" id="JAPQKR010000016">
    <property type="protein sequence ID" value="KAJ5191303.1"/>
    <property type="molecule type" value="Genomic_DNA"/>
</dbReference>
<dbReference type="GO" id="GO:0017000">
    <property type="term" value="P:antibiotic biosynthetic process"/>
    <property type="evidence" value="ECO:0007669"/>
    <property type="project" value="UniProtKB-ARBA"/>
</dbReference>
<dbReference type="Proteomes" id="UP001150904">
    <property type="component" value="Unassembled WGS sequence"/>
</dbReference>
<dbReference type="RefSeq" id="XP_058304243.1">
    <property type="nucleotide sequence ID" value="XM_058457344.1"/>
</dbReference>
<gene>
    <name evidence="5" type="ORF">N7498_010288</name>
</gene>
<dbReference type="GO" id="GO:0016787">
    <property type="term" value="F:hydrolase activity"/>
    <property type="evidence" value="ECO:0007669"/>
    <property type="project" value="UniProtKB-KW"/>
</dbReference>
<feature type="region of interest" description="Disordered" evidence="3">
    <location>
        <begin position="161"/>
        <end position="188"/>
    </location>
</feature>
<dbReference type="PANTHER" id="PTHR43329">
    <property type="entry name" value="EPOXIDE HYDROLASE"/>
    <property type="match status" value="1"/>
</dbReference>
<reference evidence="5" key="1">
    <citation type="submission" date="2022-12" db="EMBL/GenBank/DDBJ databases">
        <authorList>
            <person name="Petersen C."/>
        </authorList>
    </citation>
    <scope>NUCLEOTIDE SEQUENCE</scope>
    <source>
        <strain evidence="5">IBT 15544</strain>
    </source>
</reference>
<evidence type="ECO:0000313" key="6">
    <source>
        <dbReference type="Proteomes" id="UP001150904"/>
    </source>
</evidence>
<evidence type="ECO:0000313" key="5">
    <source>
        <dbReference type="EMBL" id="KAJ5191303.1"/>
    </source>
</evidence>
<comment type="caution">
    <text evidence="5">The sequence shown here is derived from an EMBL/GenBank/DDBJ whole genome shotgun (WGS) entry which is preliminary data.</text>
</comment>
<evidence type="ECO:0000256" key="1">
    <source>
        <dbReference type="ARBA" id="ARBA00022801"/>
    </source>
</evidence>
<dbReference type="PRINTS" id="PR00412">
    <property type="entry name" value="EPOXHYDRLASE"/>
</dbReference>
<keyword evidence="6" id="KW-1185">Reference proteome</keyword>
<proteinExistence type="inferred from homology"/>
<dbReference type="Gene3D" id="3.40.50.1820">
    <property type="entry name" value="alpha/beta hydrolase"/>
    <property type="match status" value="1"/>
</dbReference>
<accession>A0A9W9M725</accession>
<protein>
    <recommendedName>
        <fullName evidence="4">AB hydrolase-1 domain-containing protein</fullName>
    </recommendedName>
</protein>
<dbReference type="InterPro" id="IPR029058">
    <property type="entry name" value="AB_hydrolase_fold"/>
</dbReference>
<evidence type="ECO:0000259" key="4">
    <source>
        <dbReference type="Pfam" id="PF00561"/>
    </source>
</evidence>
<dbReference type="GeneID" id="83184645"/>
<dbReference type="SUPFAM" id="SSF53474">
    <property type="entry name" value="alpha/beta-Hydrolases"/>
    <property type="match status" value="1"/>
</dbReference>
<dbReference type="AlphaFoldDB" id="A0A9W9M725"/>
<keyword evidence="1" id="KW-0378">Hydrolase</keyword>
<feature type="domain" description="AB hydrolase-1" evidence="4">
    <location>
        <begin position="41"/>
        <end position="153"/>
    </location>
</feature>